<dbReference type="Gene3D" id="3.60.160.10">
    <property type="entry name" value="Mitochondrial biogenesis AIM24"/>
    <property type="match status" value="1"/>
</dbReference>
<dbReference type="Proteomes" id="UP000261212">
    <property type="component" value="Unassembled WGS sequence"/>
</dbReference>
<dbReference type="PANTHER" id="PTHR43657">
    <property type="entry name" value="TRYPTOPHAN RNA-BINDING ATTENUATOR PROTEIN-LIKE PROTEIN"/>
    <property type="match status" value="1"/>
</dbReference>
<dbReference type="InterPro" id="IPR036983">
    <property type="entry name" value="AIM24_sf"/>
</dbReference>
<sequence length="225" mass="24025">MDYKVIGDTFPAVVITLNQGEKIVTQAGGMSWMSGNIEMTTSTRGGLGKGVKRALAGESIFQATYTAKQDNEHITCAATMPGKIIDLYLDGEREYIAQKGAFLAGEESVNMDMFTVKKISSALFGGEGIFLLKLSGKGTAFLEIGGHLEEYNLGVDEVIKVNTGNVAFFESSVNYEVETVKGAKNILFGGEGLFLTKLTGPGKVYLQTMNMGELAGALSSYIPTT</sequence>
<organism evidence="1 2">
    <name type="scientific">Anaerofustis stercorihominis</name>
    <dbReference type="NCBI Taxonomy" id="214853"/>
    <lineage>
        <taxon>Bacteria</taxon>
        <taxon>Bacillati</taxon>
        <taxon>Bacillota</taxon>
        <taxon>Clostridia</taxon>
        <taxon>Eubacteriales</taxon>
        <taxon>Eubacteriaceae</taxon>
        <taxon>Anaerofustis</taxon>
    </lineage>
</organism>
<evidence type="ECO:0000313" key="1">
    <source>
        <dbReference type="EMBL" id="RGD75602.1"/>
    </source>
</evidence>
<evidence type="ECO:0000313" key="2">
    <source>
        <dbReference type="Proteomes" id="UP000261212"/>
    </source>
</evidence>
<dbReference type="SUPFAM" id="SSF51219">
    <property type="entry name" value="TRAP-like"/>
    <property type="match status" value="1"/>
</dbReference>
<comment type="caution">
    <text evidence="1">The sequence shown here is derived from an EMBL/GenBank/DDBJ whole genome shotgun (WGS) entry which is preliminary data.</text>
</comment>
<dbReference type="NCBIfam" id="TIGR00266">
    <property type="entry name" value="TIGR00266 family protein"/>
    <property type="match status" value="1"/>
</dbReference>
<name>A0A3E3E212_9FIRM</name>
<dbReference type="InterPro" id="IPR016031">
    <property type="entry name" value="Trp_RNA-bd_attenuator-like_dom"/>
</dbReference>
<dbReference type="PANTHER" id="PTHR43657:SF1">
    <property type="entry name" value="ALTERED INHERITANCE OF MITOCHONDRIA PROTEIN 24, MITOCHONDRIAL"/>
    <property type="match status" value="1"/>
</dbReference>
<protein>
    <submittedName>
        <fullName evidence="1">TIGR00266 family protein</fullName>
    </submittedName>
</protein>
<reference evidence="1 2" key="1">
    <citation type="submission" date="2018-08" db="EMBL/GenBank/DDBJ databases">
        <title>A genome reference for cultivated species of the human gut microbiota.</title>
        <authorList>
            <person name="Zou Y."/>
            <person name="Xue W."/>
            <person name="Luo G."/>
        </authorList>
    </citation>
    <scope>NUCLEOTIDE SEQUENCE [LARGE SCALE GENOMIC DNA]</scope>
    <source>
        <strain evidence="1 2">AM25-6</strain>
    </source>
</reference>
<dbReference type="RefSeq" id="WP_117531864.1">
    <property type="nucleotide sequence ID" value="NZ_QUSM01000002.1"/>
</dbReference>
<accession>A0A3E3E212</accession>
<proteinExistence type="predicted"/>
<dbReference type="EMBL" id="QUSM01000002">
    <property type="protein sequence ID" value="RGD75602.1"/>
    <property type="molecule type" value="Genomic_DNA"/>
</dbReference>
<dbReference type="AlphaFoldDB" id="A0A3E3E212"/>
<dbReference type="Pfam" id="PF01987">
    <property type="entry name" value="AIM24"/>
    <property type="match status" value="1"/>
</dbReference>
<gene>
    <name evidence="1" type="ORF">DW687_04560</name>
</gene>
<dbReference type="InterPro" id="IPR002838">
    <property type="entry name" value="AIM24"/>
</dbReference>